<organism evidence="2 3">
    <name type="scientific">Tegillarca granosa</name>
    <name type="common">Malaysian cockle</name>
    <name type="synonym">Anadara granosa</name>
    <dbReference type="NCBI Taxonomy" id="220873"/>
    <lineage>
        <taxon>Eukaryota</taxon>
        <taxon>Metazoa</taxon>
        <taxon>Spiralia</taxon>
        <taxon>Lophotrochozoa</taxon>
        <taxon>Mollusca</taxon>
        <taxon>Bivalvia</taxon>
        <taxon>Autobranchia</taxon>
        <taxon>Pteriomorphia</taxon>
        <taxon>Arcoida</taxon>
        <taxon>Arcoidea</taxon>
        <taxon>Arcidae</taxon>
        <taxon>Tegillarca</taxon>
    </lineage>
</organism>
<protein>
    <submittedName>
        <fullName evidence="2">Uncharacterized protein</fullName>
    </submittedName>
</protein>
<dbReference type="Proteomes" id="UP001217089">
    <property type="component" value="Unassembled WGS sequence"/>
</dbReference>
<sequence length="279" mass="31346">MRFQRLQIRPEKNTGYIRIISWLMHTMQLLLMGFLFILHQGALAYQNKRLEIDRWSGIKVVQARSLEFARAKGASMTTVDSYFKELDQILSKYNLKDSPHLIFNIDESGFMTNNKPPFVVTSSEINFKPQAVTSPRSQTVTVIGAGSASGIAVPPYFVFPGARMMPDLKCGISPFNKDAIPLLSLAPSTVFNEIGKVKDDNDNKNNNESGGNNKCTSNENSPSLFMNEKLKEIIKNKGKEKGVKRKCLSNITSEKPVTEEDVFNEIQKYKKGQKNGTKN</sequence>
<feature type="region of interest" description="Disordered" evidence="1">
    <location>
        <begin position="196"/>
        <end position="222"/>
    </location>
</feature>
<comment type="caution">
    <text evidence="2">The sequence shown here is derived from an EMBL/GenBank/DDBJ whole genome shotgun (WGS) entry which is preliminary data.</text>
</comment>
<accession>A0ABQ9DZS3</accession>
<name>A0ABQ9DZS3_TEGGR</name>
<evidence type="ECO:0000313" key="3">
    <source>
        <dbReference type="Proteomes" id="UP001217089"/>
    </source>
</evidence>
<proteinExistence type="predicted"/>
<gene>
    <name evidence="2" type="ORF">KUTeg_024222</name>
</gene>
<dbReference type="EMBL" id="JARBDR010000923">
    <property type="protein sequence ID" value="KAJ8297691.1"/>
    <property type="molecule type" value="Genomic_DNA"/>
</dbReference>
<keyword evidence="3" id="KW-1185">Reference proteome</keyword>
<evidence type="ECO:0000256" key="1">
    <source>
        <dbReference type="SAM" id="MobiDB-lite"/>
    </source>
</evidence>
<feature type="region of interest" description="Disordered" evidence="1">
    <location>
        <begin position="259"/>
        <end position="279"/>
    </location>
</feature>
<feature type="compositionally biased region" description="Basic and acidic residues" evidence="1">
    <location>
        <begin position="196"/>
        <end position="205"/>
    </location>
</feature>
<reference evidence="2 3" key="1">
    <citation type="submission" date="2022-12" db="EMBL/GenBank/DDBJ databases">
        <title>Chromosome-level genome of Tegillarca granosa.</title>
        <authorList>
            <person name="Kim J."/>
        </authorList>
    </citation>
    <scope>NUCLEOTIDE SEQUENCE [LARGE SCALE GENOMIC DNA]</scope>
    <source>
        <strain evidence="2">Teg-2019</strain>
        <tissue evidence="2">Adductor muscle</tissue>
    </source>
</reference>
<evidence type="ECO:0000313" key="2">
    <source>
        <dbReference type="EMBL" id="KAJ8297691.1"/>
    </source>
</evidence>